<organism evidence="2 3">
    <name type="scientific">Chitinophaga oryziterrae</name>
    <dbReference type="NCBI Taxonomy" id="1031224"/>
    <lineage>
        <taxon>Bacteria</taxon>
        <taxon>Pseudomonadati</taxon>
        <taxon>Bacteroidota</taxon>
        <taxon>Chitinophagia</taxon>
        <taxon>Chitinophagales</taxon>
        <taxon>Chitinophagaceae</taxon>
        <taxon>Chitinophaga</taxon>
    </lineage>
</organism>
<evidence type="ECO:0000313" key="3">
    <source>
        <dbReference type="Proteomes" id="UP000468388"/>
    </source>
</evidence>
<dbReference type="AlphaFoldDB" id="A0A6N8JDL4"/>
<reference evidence="2 3" key="1">
    <citation type="submission" date="2019-12" db="EMBL/GenBank/DDBJ databases">
        <title>The draft genomic sequence of strain Chitinophaga oryziterrae JCM 16595.</title>
        <authorList>
            <person name="Zhang X."/>
        </authorList>
    </citation>
    <scope>NUCLEOTIDE SEQUENCE [LARGE SCALE GENOMIC DNA]</scope>
    <source>
        <strain evidence="2 3">JCM 16595</strain>
    </source>
</reference>
<dbReference type="SUPFAM" id="SSF52141">
    <property type="entry name" value="Uracil-DNA glycosylase-like"/>
    <property type="match status" value="1"/>
</dbReference>
<dbReference type="Gene3D" id="3.40.470.10">
    <property type="entry name" value="Uracil-DNA glycosylase-like domain"/>
    <property type="match status" value="1"/>
</dbReference>
<dbReference type="CDD" id="cd19375">
    <property type="entry name" value="UDG-F3-like_SMUG2"/>
    <property type="match status" value="1"/>
</dbReference>
<evidence type="ECO:0000313" key="2">
    <source>
        <dbReference type="EMBL" id="MVT43313.1"/>
    </source>
</evidence>
<dbReference type="RefSeq" id="WP_157301924.1">
    <property type="nucleotide sequence ID" value="NZ_BAAAZB010000026.1"/>
</dbReference>
<dbReference type="EMBL" id="WRXO01000007">
    <property type="protein sequence ID" value="MVT43313.1"/>
    <property type="molecule type" value="Genomic_DNA"/>
</dbReference>
<evidence type="ECO:0000259" key="1">
    <source>
        <dbReference type="Pfam" id="PF03167"/>
    </source>
</evidence>
<protein>
    <submittedName>
        <fullName evidence="2">DUF4918 family protein</fullName>
    </submittedName>
</protein>
<name>A0A6N8JDL4_9BACT</name>
<dbReference type="OrthoDB" id="7107805at2"/>
<accession>A0A6N8JDL4</accession>
<feature type="domain" description="Uracil-DNA glycosylase-like" evidence="1">
    <location>
        <begin position="51"/>
        <end position="230"/>
    </location>
</feature>
<comment type="caution">
    <text evidence="2">The sequence shown here is derived from an EMBL/GenBank/DDBJ whole genome shotgun (WGS) entry which is preliminary data.</text>
</comment>
<dbReference type="Pfam" id="PF03167">
    <property type="entry name" value="UDG"/>
    <property type="match status" value="1"/>
</dbReference>
<sequence length="237" mass="27608">MKKTVTFADHVISFNSNLEYTGKLPPGIRIMNPFREQPHIKEIMRQFYKKFYNDHLTRQMIIGINPGRLGSGSTGVPFTDTKRMIDVHGINIEGFKTHEPSAVFMHEMFSAYGGAEKFYKDFYITSVCPLGFTSIQPGGKEINYNYYDSKALTDAVYDFVVESMRKQLTFGIDTNTAFCLGTGKNFAFLQQLNNKEKFFKKIIPLEHPRFVMQYKSKTKQEYIDKYLREFEENRDKL</sequence>
<keyword evidence="3" id="KW-1185">Reference proteome</keyword>
<dbReference type="Proteomes" id="UP000468388">
    <property type="component" value="Unassembled WGS sequence"/>
</dbReference>
<dbReference type="InterPro" id="IPR005122">
    <property type="entry name" value="Uracil-DNA_glycosylase-like"/>
</dbReference>
<dbReference type="InterPro" id="IPR036895">
    <property type="entry name" value="Uracil-DNA_glycosylase-like_sf"/>
</dbReference>
<proteinExistence type="predicted"/>
<gene>
    <name evidence="2" type="ORF">GO495_22130</name>
</gene>
<dbReference type="InterPro" id="IPR032579">
    <property type="entry name" value="Phe_SMUG2-like"/>
</dbReference>